<organism evidence="12 13">
    <name type="scientific">Alloalcanivorax profundimaris</name>
    <dbReference type="NCBI Taxonomy" id="2735259"/>
    <lineage>
        <taxon>Bacteria</taxon>
        <taxon>Pseudomonadati</taxon>
        <taxon>Pseudomonadota</taxon>
        <taxon>Gammaproteobacteria</taxon>
        <taxon>Oceanospirillales</taxon>
        <taxon>Alcanivoracaceae</taxon>
        <taxon>Alloalcanivorax</taxon>
    </lineage>
</organism>
<dbReference type="Proteomes" id="UP000662703">
    <property type="component" value="Unassembled WGS sequence"/>
</dbReference>
<proteinExistence type="inferred from homology"/>
<keyword evidence="6 8" id="KW-0472">Membrane</keyword>
<feature type="domain" description="TonB-dependent receptor plug" evidence="11">
    <location>
        <begin position="11"/>
        <end position="120"/>
    </location>
</feature>
<dbReference type="PROSITE" id="PS52016">
    <property type="entry name" value="TONB_DEPENDENT_REC_3"/>
    <property type="match status" value="1"/>
</dbReference>
<comment type="subcellular location">
    <subcellularLocation>
        <location evidence="1 8">Cell outer membrane</location>
        <topology evidence="1 8">Multi-pass membrane protein</topology>
    </subcellularLocation>
</comment>
<dbReference type="InterPro" id="IPR036942">
    <property type="entry name" value="Beta-barrel_TonB_sf"/>
</dbReference>
<feature type="domain" description="TonB-dependent receptor-like beta-barrel" evidence="10">
    <location>
        <begin position="192"/>
        <end position="645"/>
    </location>
</feature>
<sequence>MLTPARLDQPVSEVPASVTVIDRELILASGARELYEVMRLVPGMSVAKADGNLPSVAYHGTQARDQRRMLVLVDGRSVYQPGFARVNWNAIPVALEDVERIEVTRGPASAAYGANAFTGVINIITRDPRDVDGQQTRVRAGNNGVLDSRVAAAHQFDNGAWRLSLNDRRDHGYDADLPPLDTGDAKRVTTLNGRSVWELNPRDTFTVHAGGSRTRLDRPNERGLEAIADYRDASQERAERAFLGLEWQRQVSPRHQFKVSLYGQYNNEDINLDLCYRDPITGTQGPGGGLYYSKELRDLYLANGGDIGQTLASAAADPAIQNRYATLQASGGGPFCGTGYLDVREERYDLELQDTLQLRPWARLVAGLNLRQDRAESQAFLSGTAENLSHRLFTSLALKPLPPVTVNLAGFWEHDDISGAHFSPRAGVNWEVLPGHTLRAVYARALRTPDIYEDQARINLPISGLSGPYGDRQGLLGWDPAYFFVTQRSPGTLDPERIRSRELGYYGRFAVGGLGGFELDVRYFQEELWDLVSGALNPFNFEPNNNGEVSHRGTEAQLSWRPSGRHLLRLTGAHIHTRATSATETRLAARDSAGALWLWRFRRDWWWSTGYYLARDYNDYPFERLDAQLGWRQRLAGAEWEWRLQVQQPLNSEPVVFAENEYQDDQRYWLTVTVNF</sequence>
<evidence type="ECO:0000256" key="1">
    <source>
        <dbReference type="ARBA" id="ARBA00004571"/>
    </source>
</evidence>
<evidence type="ECO:0008006" key="14">
    <source>
        <dbReference type="Google" id="ProtNLM"/>
    </source>
</evidence>
<dbReference type="InterPro" id="IPR039426">
    <property type="entry name" value="TonB-dep_rcpt-like"/>
</dbReference>
<evidence type="ECO:0000313" key="13">
    <source>
        <dbReference type="Proteomes" id="UP000662703"/>
    </source>
</evidence>
<keyword evidence="3 8" id="KW-1134">Transmembrane beta strand</keyword>
<keyword evidence="7 8" id="KW-0998">Cell outer membrane</keyword>
<dbReference type="InterPro" id="IPR012910">
    <property type="entry name" value="Plug_dom"/>
</dbReference>
<evidence type="ECO:0000256" key="7">
    <source>
        <dbReference type="ARBA" id="ARBA00023237"/>
    </source>
</evidence>
<evidence type="ECO:0000256" key="8">
    <source>
        <dbReference type="PROSITE-ProRule" id="PRU01360"/>
    </source>
</evidence>
<reference evidence="12 13" key="1">
    <citation type="submission" date="2012-09" db="EMBL/GenBank/DDBJ databases">
        <title>Genome Sequence of alkane-degrading Bacterium Alcanivorax sp. 521-1.</title>
        <authorList>
            <person name="Lai Q."/>
            <person name="Shao Z."/>
        </authorList>
    </citation>
    <scope>NUCLEOTIDE SEQUENCE [LARGE SCALE GENOMIC DNA]</scope>
    <source>
        <strain evidence="12 13">521-1</strain>
    </source>
</reference>
<dbReference type="Gene3D" id="2.170.130.10">
    <property type="entry name" value="TonB-dependent receptor, plug domain"/>
    <property type="match status" value="1"/>
</dbReference>
<evidence type="ECO:0000256" key="9">
    <source>
        <dbReference type="RuleBase" id="RU003357"/>
    </source>
</evidence>
<dbReference type="Pfam" id="PF00593">
    <property type="entry name" value="TonB_dep_Rec_b-barrel"/>
    <property type="match status" value="1"/>
</dbReference>
<dbReference type="EMBL" id="ARXX01000096">
    <property type="protein sequence ID" value="MBF5058376.1"/>
    <property type="molecule type" value="Genomic_DNA"/>
</dbReference>
<name>A0ABS0AW72_9GAMM</name>
<keyword evidence="2 8" id="KW-0813">Transport</keyword>
<evidence type="ECO:0000313" key="12">
    <source>
        <dbReference type="EMBL" id="MBF5058376.1"/>
    </source>
</evidence>
<keyword evidence="4 8" id="KW-0812">Transmembrane</keyword>
<evidence type="ECO:0000256" key="2">
    <source>
        <dbReference type="ARBA" id="ARBA00022448"/>
    </source>
</evidence>
<gene>
    <name evidence="12" type="ORF">Y5W_03670</name>
</gene>
<dbReference type="Pfam" id="PF07715">
    <property type="entry name" value="Plug"/>
    <property type="match status" value="1"/>
</dbReference>
<evidence type="ECO:0000256" key="4">
    <source>
        <dbReference type="ARBA" id="ARBA00022692"/>
    </source>
</evidence>
<dbReference type="InterPro" id="IPR000531">
    <property type="entry name" value="Beta-barrel_TonB"/>
</dbReference>
<comment type="similarity">
    <text evidence="8 9">Belongs to the TonB-dependent receptor family.</text>
</comment>
<protein>
    <recommendedName>
        <fullName evidence="14">TonB-dependent receptor</fullName>
    </recommendedName>
</protein>
<dbReference type="InterPro" id="IPR037066">
    <property type="entry name" value="Plug_dom_sf"/>
</dbReference>
<evidence type="ECO:0000259" key="11">
    <source>
        <dbReference type="Pfam" id="PF07715"/>
    </source>
</evidence>
<accession>A0ABS0AW72</accession>
<dbReference type="Gene3D" id="2.40.170.20">
    <property type="entry name" value="TonB-dependent receptor, beta-barrel domain"/>
    <property type="match status" value="1"/>
</dbReference>
<evidence type="ECO:0000259" key="10">
    <source>
        <dbReference type="Pfam" id="PF00593"/>
    </source>
</evidence>
<dbReference type="PANTHER" id="PTHR30069:SF27">
    <property type="entry name" value="BLL4766 PROTEIN"/>
    <property type="match status" value="1"/>
</dbReference>
<evidence type="ECO:0000256" key="5">
    <source>
        <dbReference type="ARBA" id="ARBA00023077"/>
    </source>
</evidence>
<keyword evidence="5 9" id="KW-0798">TonB box</keyword>
<keyword evidence="13" id="KW-1185">Reference proteome</keyword>
<dbReference type="SUPFAM" id="SSF56935">
    <property type="entry name" value="Porins"/>
    <property type="match status" value="1"/>
</dbReference>
<comment type="caution">
    <text evidence="12">The sequence shown here is derived from an EMBL/GenBank/DDBJ whole genome shotgun (WGS) entry which is preliminary data.</text>
</comment>
<evidence type="ECO:0000256" key="6">
    <source>
        <dbReference type="ARBA" id="ARBA00023136"/>
    </source>
</evidence>
<evidence type="ECO:0000256" key="3">
    <source>
        <dbReference type="ARBA" id="ARBA00022452"/>
    </source>
</evidence>
<dbReference type="PANTHER" id="PTHR30069">
    <property type="entry name" value="TONB-DEPENDENT OUTER MEMBRANE RECEPTOR"/>
    <property type="match status" value="1"/>
</dbReference>